<dbReference type="EMBL" id="CP037867">
    <property type="protein sequence ID" value="QBM29190.1"/>
    <property type="molecule type" value="Genomic_DNA"/>
</dbReference>
<dbReference type="GO" id="GO:0003700">
    <property type="term" value="F:DNA-binding transcription factor activity"/>
    <property type="evidence" value="ECO:0007669"/>
    <property type="project" value="InterPro"/>
</dbReference>
<dbReference type="InterPro" id="IPR036388">
    <property type="entry name" value="WH-like_DNA-bd_sf"/>
</dbReference>
<reference evidence="6 7" key="1">
    <citation type="submission" date="2019-03" db="EMBL/GenBank/DDBJ databases">
        <authorList>
            <person name="Sebastian G."/>
            <person name="Baumann P."/>
            <person name="Ruckert C."/>
            <person name="Kalinowski J."/>
            <person name="Nebel B."/>
            <person name="Takors R."/>
            <person name="Blombach B."/>
        </authorList>
    </citation>
    <scope>NUCLEOTIDE SEQUENCE [LARGE SCALE GENOMIC DNA]</scope>
    <source>
        <strain evidence="6 7">DSM 1084</strain>
    </source>
</reference>
<keyword evidence="3" id="KW-0238">DNA-binding</keyword>
<dbReference type="PROSITE" id="PS50931">
    <property type="entry name" value="HTH_LYSR"/>
    <property type="match status" value="1"/>
</dbReference>
<evidence type="ECO:0000313" key="6">
    <source>
        <dbReference type="EMBL" id="QBM29190.1"/>
    </source>
</evidence>
<keyword evidence="2" id="KW-0805">Transcription regulation</keyword>
<dbReference type="KEGG" id="hpse:HPF_15970"/>
<proteinExistence type="inferred from homology"/>
<dbReference type="GO" id="GO:0005829">
    <property type="term" value="C:cytosol"/>
    <property type="evidence" value="ECO:0007669"/>
    <property type="project" value="TreeGrafter"/>
</dbReference>
<dbReference type="Proteomes" id="UP000293912">
    <property type="component" value="Chromosome"/>
</dbReference>
<dbReference type="InterPro" id="IPR036390">
    <property type="entry name" value="WH_DNA-bd_sf"/>
</dbReference>
<dbReference type="InterPro" id="IPR050950">
    <property type="entry name" value="HTH-type_LysR_regulators"/>
</dbReference>
<dbReference type="SUPFAM" id="SSF53850">
    <property type="entry name" value="Periplasmic binding protein-like II"/>
    <property type="match status" value="1"/>
</dbReference>
<dbReference type="GO" id="GO:0003677">
    <property type="term" value="F:DNA binding"/>
    <property type="evidence" value="ECO:0007669"/>
    <property type="project" value="UniProtKB-KW"/>
</dbReference>
<keyword evidence="7" id="KW-1185">Reference proteome</keyword>
<dbReference type="AlphaFoldDB" id="A0A4P6WZL6"/>
<evidence type="ECO:0000256" key="3">
    <source>
        <dbReference type="ARBA" id="ARBA00023125"/>
    </source>
</evidence>
<dbReference type="InterPro" id="IPR005119">
    <property type="entry name" value="LysR_subst-bd"/>
</dbReference>
<dbReference type="PANTHER" id="PTHR30419:SF2">
    <property type="entry name" value="LYSR FAMILY TRANSCRIPTIONAL REGULATOR"/>
    <property type="match status" value="1"/>
</dbReference>
<dbReference type="CDD" id="cd08421">
    <property type="entry name" value="PBP2_LTTR_like_1"/>
    <property type="match status" value="1"/>
</dbReference>
<dbReference type="Pfam" id="PF03466">
    <property type="entry name" value="LysR_substrate"/>
    <property type="match status" value="1"/>
</dbReference>
<comment type="similarity">
    <text evidence="1">Belongs to the LysR transcriptional regulatory family.</text>
</comment>
<sequence length="310" mass="34041">MSAYNLARFDFVSVRLAVLCAQSGSLTAAARDCNLVLPAASRRIRDLETSIGEPLFERHSRGLHPTPAGRAFVKHGLVLLQEMDLLMEDLSDLRKGVMRHIRLTSSTAAINQFLPPLLARYAQVNPDVQVDLDEQVSEIVVSSLRDGRTDVGAYVEGPDDEGLETRNFRQDQLVLILPVGHRLTGRSPIAFVDTLDEPWISLTAGAALLIKQQQAALSSGRPFKLRMQVRSFDAVGHMVASGLGIAALPKGVALPVIKAMKLAWRPLSDDWSHRQLKIAIRSDADPAIRAIRDFLCDPKQNAKASLAKFK</sequence>
<accession>A0A4P6WZL6</accession>
<evidence type="ECO:0000256" key="1">
    <source>
        <dbReference type="ARBA" id="ARBA00009437"/>
    </source>
</evidence>
<dbReference type="Gene3D" id="1.10.10.10">
    <property type="entry name" value="Winged helix-like DNA-binding domain superfamily/Winged helix DNA-binding domain"/>
    <property type="match status" value="1"/>
</dbReference>
<evidence type="ECO:0000256" key="4">
    <source>
        <dbReference type="ARBA" id="ARBA00023163"/>
    </source>
</evidence>
<dbReference type="InterPro" id="IPR000847">
    <property type="entry name" value="LysR_HTH_N"/>
</dbReference>
<evidence type="ECO:0000313" key="7">
    <source>
        <dbReference type="Proteomes" id="UP000293912"/>
    </source>
</evidence>
<keyword evidence="4" id="KW-0804">Transcription</keyword>
<dbReference type="RefSeq" id="WP_133157173.1">
    <property type="nucleotide sequence ID" value="NZ_CP037867.1"/>
</dbReference>
<evidence type="ECO:0000256" key="2">
    <source>
        <dbReference type="ARBA" id="ARBA00023015"/>
    </source>
</evidence>
<feature type="domain" description="HTH lysR-type" evidence="5">
    <location>
        <begin position="21"/>
        <end position="66"/>
    </location>
</feature>
<organism evidence="6 7">
    <name type="scientific">Hydrogenophaga pseudoflava</name>
    <name type="common">Pseudomonas carboxydoflava</name>
    <dbReference type="NCBI Taxonomy" id="47421"/>
    <lineage>
        <taxon>Bacteria</taxon>
        <taxon>Pseudomonadati</taxon>
        <taxon>Pseudomonadota</taxon>
        <taxon>Betaproteobacteria</taxon>
        <taxon>Burkholderiales</taxon>
        <taxon>Comamonadaceae</taxon>
        <taxon>Hydrogenophaga</taxon>
    </lineage>
</organism>
<dbReference type="PANTHER" id="PTHR30419">
    <property type="entry name" value="HTH-TYPE TRANSCRIPTIONAL REGULATOR YBHD"/>
    <property type="match status" value="1"/>
</dbReference>
<protein>
    <submittedName>
        <fullName evidence="6">HTH-type transcriptional activator CmpR</fullName>
    </submittedName>
</protein>
<gene>
    <name evidence="6" type="primary">cmpR4</name>
    <name evidence="6" type="ORF">HPF_15970</name>
</gene>
<evidence type="ECO:0000259" key="5">
    <source>
        <dbReference type="PROSITE" id="PS50931"/>
    </source>
</evidence>
<dbReference type="SUPFAM" id="SSF46785">
    <property type="entry name" value="Winged helix' DNA-binding domain"/>
    <property type="match status" value="1"/>
</dbReference>
<name>A0A4P6WZL6_HYDPS</name>
<dbReference type="Pfam" id="PF00126">
    <property type="entry name" value="HTH_1"/>
    <property type="match status" value="1"/>
</dbReference>
<dbReference type="Gene3D" id="3.40.190.290">
    <property type="match status" value="1"/>
</dbReference>